<proteinExistence type="predicted"/>
<dbReference type="AlphaFoldDB" id="A0A1M6PXX4"/>
<evidence type="ECO:0000259" key="1">
    <source>
        <dbReference type="Pfam" id="PF10543"/>
    </source>
</evidence>
<name>A0A1M6PXX4_9BACT</name>
<dbReference type="Proteomes" id="UP000184275">
    <property type="component" value="Unassembled WGS sequence"/>
</dbReference>
<evidence type="ECO:0000313" key="2">
    <source>
        <dbReference type="EMBL" id="SHK12823.1"/>
    </source>
</evidence>
<dbReference type="EMBL" id="FRAW01000001">
    <property type="protein sequence ID" value="SHK12823.1"/>
    <property type="molecule type" value="Genomic_DNA"/>
</dbReference>
<accession>A0A1M6PXX4</accession>
<dbReference type="InterPro" id="IPR018873">
    <property type="entry name" value="KilA-N_DNA-bd_domain"/>
</dbReference>
<dbReference type="Pfam" id="PF10543">
    <property type="entry name" value="ORF6N"/>
    <property type="match status" value="1"/>
</dbReference>
<reference evidence="3" key="1">
    <citation type="submission" date="2016-11" db="EMBL/GenBank/DDBJ databases">
        <authorList>
            <person name="Varghese N."/>
            <person name="Submissions S."/>
        </authorList>
    </citation>
    <scope>NUCLEOTIDE SEQUENCE [LARGE SCALE GENOMIC DNA]</scope>
    <source>
        <strain evidence="3">UWOS</strain>
    </source>
</reference>
<protein>
    <submittedName>
        <fullName evidence="2">ORF6N domain-containing protein</fullName>
    </submittedName>
</protein>
<dbReference type="RefSeq" id="WP_073301823.1">
    <property type="nucleotide sequence ID" value="NZ_FRAW01000001.1"/>
</dbReference>
<keyword evidence="3" id="KW-1185">Reference proteome</keyword>
<organism evidence="2 3">
    <name type="scientific">Fibrobacter intestinalis</name>
    <dbReference type="NCBI Taxonomy" id="28122"/>
    <lineage>
        <taxon>Bacteria</taxon>
        <taxon>Pseudomonadati</taxon>
        <taxon>Fibrobacterota</taxon>
        <taxon>Fibrobacteria</taxon>
        <taxon>Fibrobacterales</taxon>
        <taxon>Fibrobacteraceae</taxon>
        <taxon>Fibrobacter</taxon>
    </lineage>
</organism>
<evidence type="ECO:0000313" key="3">
    <source>
        <dbReference type="Proteomes" id="UP000184275"/>
    </source>
</evidence>
<gene>
    <name evidence="2" type="ORF">SAMN05720469_101169</name>
</gene>
<sequence>MNEVESKILVLRDQRVILDCDVADLYGVSTKEINQAVKNNPEKFPSGYIFQVNVAEKKEVVKNFDHLAKLKYSPVNPTAFTERGLYMLATILKGRVATQTTINIINTFVEIRELSRAIARVPEVVDENEKKSLLKRNGEIISNVLASDSTSLESETEIELNLAMVKIRHKIKKKSN</sequence>
<feature type="domain" description="KilA-N DNA-binding" evidence="1">
    <location>
        <begin position="7"/>
        <end position="91"/>
    </location>
</feature>